<dbReference type="EMBL" id="AP018174">
    <property type="protein sequence ID" value="BAY15291.1"/>
    <property type="molecule type" value="Genomic_DNA"/>
</dbReference>
<dbReference type="InterPro" id="IPR001031">
    <property type="entry name" value="Thioesterase"/>
</dbReference>
<dbReference type="SUPFAM" id="SSF53383">
    <property type="entry name" value="PLP-dependent transferases"/>
    <property type="match status" value="1"/>
</dbReference>
<dbReference type="Pfam" id="PF00698">
    <property type="entry name" value="Acyl_transf_1"/>
    <property type="match status" value="1"/>
</dbReference>
<dbReference type="InterPro" id="IPR020841">
    <property type="entry name" value="PKS_Beta-ketoAc_synthase_dom"/>
</dbReference>
<evidence type="ECO:0000313" key="10">
    <source>
        <dbReference type="EMBL" id="BAY15291.1"/>
    </source>
</evidence>
<dbReference type="Gene3D" id="3.90.1150.10">
    <property type="entry name" value="Aspartate Aminotransferase, domain 1"/>
    <property type="match status" value="1"/>
</dbReference>
<dbReference type="SMART" id="SM00825">
    <property type="entry name" value="PKS_KS"/>
    <property type="match status" value="1"/>
</dbReference>
<keyword evidence="4" id="KW-0276">Fatty acid metabolism</keyword>
<dbReference type="InterPro" id="IPR015424">
    <property type="entry name" value="PyrdxlP-dep_Trfase"/>
</dbReference>
<dbReference type="Gene3D" id="1.10.1200.10">
    <property type="entry name" value="ACP-like"/>
    <property type="match status" value="1"/>
</dbReference>
<dbReference type="Pfam" id="PF00975">
    <property type="entry name" value="Thioesterase"/>
    <property type="match status" value="1"/>
</dbReference>
<dbReference type="InterPro" id="IPR009081">
    <property type="entry name" value="PP-bd_ACP"/>
</dbReference>
<dbReference type="SUPFAM" id="SSF47336">
    <property type="entry name" value="ACP-like"/>
    <property type="match status" value="1"/>
</dbReference>
<keyword evidence="7" id="KW-0511">Multifunctional enzyme</keyword>
<dbReference type="InterPro" id="IPR005814">
    <property type="entry name" value="Aminotrans_3"/>
</dbReference>
<dbReference type="InterPro" id="IPR014043">
    <property type="entry name" value="Acyl_transferase_dom"/>
</dbReference>
<dbReference type="InterPro" id="IPR016036">
    <property type="entry name" value="Malonyl_transacylase_ACP-bd"/>
</dbReference>
<dbReference type="Pfam" id="PF22621">
    <property type="entry name" value="CurL-like_PKS_C"/>
    <property type="match status" value="1"/>
</dbReference>
<dbReference type="InterPro" id="IPR050091">
    <property type="entry name" value="PKS_NRPS_Biosynth_Enz"/>
</dbReference>
<dbReference type="Pfam" id="PF02801">
    <property type="entry name" value="Ketoacyl-synt_C"/>
    <property type="match status" value="1"/>
</dbReference>
<dbReference type="Gene3D" id="3.30.70.250">
    <property type="entry name" value="Malonyl-CoA ACP transacylase, ACP-binding"/>
    <property type="match status" value="1"/>
</dbReference>
<keyword evidence="3" id="KW-0808">Transferase</keyword>
<dbReference type="GO" id="GO:0008483">
    <property type="term" value="F:transaminase activity"/>
    <property type="evidence" value="ECO:0007669"/>
    <property type="project" value="InterPro"/>
</dbReference>
<dbReference type="GO" id="GO:0071770">
    <property type="term" value="P:DIM/DIP cell wall layer assembly"/>
    <property type="evidence" value="ECO:0007669"/>
    <property type="project" value="TreeGrafter"/>
</dbReference>
<keyword evidence="5" id="KW-0663">Pyridoxal phosphate</keyword>
<evidence type="ECO:0000256" key="5">
    <source>
        <dbReference type="ARBA" id="ARBA00022898"/>
    </source>
</evidence>
<evidence type="ECO:0000256" key="3">
    <source>
        <dbReference type="ARBA" id="ARBA00022679"/>
    </source>
</evidence>
<evidence type="ECO:0000256" key="2">
    <source>
        <dbReference type="ARBA" id="ARBA00022553"/>
    </source>
</evidence>
<dbReference type="Gene3D" id="3.40.47.10">
    <property type="match status" value="1"/>
</dbReference>
<sequence>MNNSNTSDYIDEIAIIGMAGCFPGAKNIDEFWQNIRDGVESIYFFSDEELISAGVEPNLLNQPNYVKAGAILNDIDLFDASFFNFHPREAEITDPQHRFLLESAWNALENAGYDSETYSGRIGVFAGASMSSYFLSNLYANSQLIESVGGKQIAIANSQDFLPTLISYKLNLQGPSVNVQTSCSTSLVAVHLACQSLLNGESDMALAGGVSIGVPHKTGYPYQEGSILSPDGHCRAFDAQAQGTVSGNGVGIVVLKRLEDAIADRDTIHAVIKASAINNDGSAKVGYTAPSIEGQAKVIAEALGVARISPDKISYIEAHGTGTVLGDPIEIAALTKAFRAKTDKKNYCAIGSVKTNVGHLDTAAGVTGLIKTVLALKHKQIPPSLHFQQPNPKIDFANSPFYVNSQLSQWKSDGNPRCAGISSFGIGGTNAHVILEEAPVIDQGSKEEQKRGYQLLVLSAKTSTALETATTNLIQYLQQNPNLNLADVAYTLSVGRRVFDHRRAVVCQTLDDAVQVLQTKASPRVLTRHSEQSARQIGFMFPGQGTQYADMAKEIYQTEPIFREQVDYCCELLKPLLELDLRNVIYPQAQQQETAALQLQQTYITQPVLFVIEYALAQLWMSWGVKPSAMIGHSIGEYVAATIAGVFSLKDALMLVATRGKLIQQLPSGTMLAVPMSEAKIQPWLNEQLSLAAINSPNLCVVSGTEAAIEELQNQLTAKGVDCRRLHTSHAFHSQMMDSILEPFEEFFSKIKINSPKIPFVSNVTGTWITAAQATDPKYWVKHLRQTVRFSEGIAKLLQQPEEIILEVGPGKALTTLVNKQKLTEQLVLPSLRHPQNQQSDQAFLLNTLAQLWLARISIDWSEFYSHEQPYRIPLPTYPFERKKYWLEPLVNSADNSSSEKEIIVQQLTFINKTSQYNKTLSVLTEIFSNSLGVKSSEINIHTPFLEMGVDSLLLLQINRAIQEQLKVEIPFHIFLEDSLTIESLAAHIAKDEPQYSIPTVTPQPTLSVNQQVEQPVNSNIEQILLQHLQVMSKLVDLLPETGSLNKTLHLNEQIPQISTNSQNPNSTFKLAPHKPAFSSQPIPKESMTLLTPHQQKHLDTLITRLVNKTQESKRLSQDYRPYHANSRAVTGFFPDIKEMIYPIHGQRGEGARLWDVDGNEYVDISMGFGTLLFGHSPSFVIEAIQQQIQNGILHGPQSRLAGQVAKLICELTGAERVALCNTGSEAVMGAIRLARTATQRTKIALFTGSYHGNLDEVLMKGGMTSDEKLYAVPKSLGIPQYMAENVIMLNYGTPESLDIIQAHAHELAAILVEPIQSSRPDLQPQEFLHQLRQLTQETGIVLIFDEVITGFRMHPAGIQGLWGIQADITTYGKAVAAGMPIGVIAGKAVLMDALDGGMWNYGDESYPQAKNTVFAGTFFKHPLAMAAAGAALNHIKNYGFKLQEELTQKTTKLAVTLNSYFEQKQVPIRVINFGSLFRFTFQNNSILSNLFYYYLLEKGVYVWEGRTFYLSTVHTDEDIEHIILAVKNSVVEMQKAEFLPPSPISTNINYMIANLATTKFSQKELAAPLVKIQPQGSKTPLFFIHPIGGNVFCYKELAHCLGSDQPCYGLQAPSLFGKYEPHIRIEDMAAHYLAAIRTVQPQSPYYLGGWSLGSIIAFEMAQQLQKQGQQVPLIFLLDNAAPTCSTQPIVIQPYNDSEILASFASDLASSAGKNLSASSEKFQKMQYDEQLQYVFEQLQVANLMPTNFSFHNFYRFFKVYQSNLQAVCKYEPQVYSNRMILLQASDSNEGFDYPNDPSWGWQQLSSEPVEIYTIPGNHYTMLTQPHAQVLAEQLKTCLNQLELGLFVK</sequence>
<evidence type="ECO:0000259" key="8">
    <source>
        <dbReference type="PROSITE" id="PS50075"/>
    </source>
</evidence>
<dbReference type="Gene3D" id="3.40.366.10">
    <property type="entry name" value="Malonyl-Coenzyme A Acyl Carrier Protein, domain 2"/>
    <property type="match status" value="1"/>
</dbReference>
<dbReference type="Gene3D" id="3.40.50.1820">
    <property type="entry name" value="alpha/beta hydrolase"/>
    <property type="match status" value="1"/>
</dbReference>
<dbReference type="PROSITE" id="PS00600">
    <property type="entry name" value="AA_TRANSFER_CLASS_3"/>
    <property type="match status" value="1"/>
</dbReference>
<dbReference type="InterPro" id="IPR015422">
    <property type="entry name" value="PyrdxlP-dep_Trfase_small"/>
</dbReference>
<reference evidence="10 11" key="1">
    <citation type="submission" date="2017-06" db="EMBL/GenBank/DDBJ databases">
        <title>Genome sequencing of cyanobaciteial culture collection at National Institute for Environmental Studies (NIES).</title>
        <authorList>
            <person name="Hirose Y."/>
            <person name="Shimura Y."/>
            <person name="Fujisawa T."/>
            <person name="Nakamura Y."/>
            <person name="Kawachi M."/>
        </authorList>
    </citation>
    <scope>NUCLEOTIDE SEQUENCE [LARGE SCALE GENOMIC DNA]</scope>
    <source>
        <strain evidence="10 11">NIES-21</strain>
    </source>
</reference>
<dbReference type="GO" id="GO:0005886">
    <property type="term" value="C:plasma membrane"/>
    <property type="evidence" value="ECO:0007669"/>
    <property type="project" value="TreeGrafter"/>
</dbReference>
<dbReference type="Gene3D" id="3.40.640.10">
    <property type="entry name" value="Type I PLP-dependent aspartate aminotransferase-like (Major domain)"/>
    <property type="match status" value="1"/>
</dbReference>
<dbReference type="GO" id="GO:0005737">
    <property type="term" value="C:cytoplasm"/>
    <property type="evidence" value="ECO:0007669"/>
    <property type="project" value="TreeGrafter"/>
</dbReference>
<dbReference type="SUPFAM" id="SSF53901">
    <property type="entry name" value="Thiolase-like"/>
    <property type="match status" value="1"/>
</dbReference>
<dbReference type="GO" id="GO:0031177">
    <property type="term" value="F:phosphopantetheine binding"/>
    <property type="evidence" value="ECO:0007669"/>
    <property type="project" value="InterPro"/>
</dbReference>
<evidence type="ECO:0000256" key="7">
    <source>
        <dbReference type="ARBA" id="ARBA00023268"/>
    </source>
</evidence>
<dbReference type="InterPro" id="IPR015421">
    <property type="entry name" value="PyrdxlP-dep_Trfase_major"/>
</dbReference>
<dbReference type="InterPro" id="IPR001227">
    <property type="entry name" value="Ac_transferase_dom_sf"/>
</dbReference>
<dbReference type="OrthoDB" id="499075at2"/>
<dbReference type="SUPFAM" id="SSF55048">
    <property type="entry name" value="Probable ACP-binding domain of malonyl-CoA ACP transacylase"/>
    <property type="match status" value="1"/>
</dbReference>
<dbReference type="InterPro" id="IPR036736">
    <property type="entry name" value="ACP-like_sf"/>
</dbReference>
<dbReference type="InterPro" id="IPR029058">
    <property type="entry name" value="AB_hydrolase_fold"/>
</dbReference>
<dbReference type="InterPro" id="IPR014031">
    <property type="entry name" value="Ketoacyl_synth_C"/>
</dbReference>
<keyword evidence="2" id="KW-0597">Phosphoprotein</keyword>
<name>A0A1Z4GCQ6_9CYAN</name>
<protein>
    <submittedName>
        <fullName evidence="10">Beta-ketoacyl synthase</fullName>
    </submittedName>
</protein>
<feature type="domain" description="Ketosynthase family 3 (KS3)" evidence="9">
    <location>
        <begin position="10"/>
        <end position="437"/>
    </location>
</feature>
<dbReference type="GO" id="GO:0006633">
    <property type="term" value="P:fatty acid biosynthetic process"/>
    <property type="evidence" value="ECO:0007669"/>
    <property type="project" value="TreeGrafter"/>
</dbReference>
<keyword evidence="1" id="KW-0596">Phosphopantetheine</keyword>
<dbReference type="Pfam" id="PF00202">
    <property type="entry name" value="Aminotran_3"/>
    <property type="match status" value="1"/>
</dbReference>
<dbReference type="InterPro" id="IPR020806">
    <property type="entry name" value="PKS_PP-bd"/>
</dbReference>
<dbReference type="InterPro" id="IPR049704">
    <property type="entry name" value="Aminotrans_3_PPA_site"/>
</dbReference>
<dbReference type="CDD" id="cd00833">
    <property type="entry name" value="PKS"/>
    <property type="match status" value="1"/>
</dbReference>
<dbReference type="FunFam" id="3.40.366.10:FF:000002">
    <property type="entry name" value="Probable polyketide synthase 2"/>
    <property type="match status" value="1"/>
</dbReference>
<dbReference type="CDD" id="cd00610">
    <property type="entry name" value="OAT_like"/>
    <property type="match status" value="1"/>
</dbReference>
<dbReference type="SMART" id="SM00823">
    <property type="entry name" value="PKS_PP"/>
    <property type="match status" value="1"/>
</dbReference>
<dbReference type="SMART" id="SM00827">
    <property type="entry name" value="PKS_AT"/>
    <property type="match status" value="1"/>
</dbReference>
<evidence type="ECO:0000256" key="6">
    <source>
        <dbReference type="ARBA" id="ARBA00023098"/>
    </source>
</evidence>
<evidence type="ECO:0000256" key="1">
    <source>
        <dbReference type="ARBA" id="ARBA00022450"/>
    </source>
</evidence>
<dbReference type="Pfam" id="PF00550">
    <property type="entry name" value="PP-binding"/>
    <property type="match status" value="1"/>
</dbReference>
<dbReference type="FunFam" id="3.40.47.10:FF:000042">
    <property type="entry name" value="Polyketide synthase Pks13"/>
    <property type="match status" value="1"/>
</dbReference>
<organism evidence="10 11">
    <name type="scientific">Anabaenopsis circularis NIES-21</name>
    <dbReference type="NCBI Taxonomy" id="1085406"/>
    <lineage>
        <taxon>Bacteria</taxon>
        <taxon>Bacillati</taxon>
        <taxon>Cyanobacteriota</taxon>
        <taxon>Cyanophyceae</taxon>
        <taxon>Nostocales</taxon>
        <taxon>Nodulariaceae</taxon>
        <taxon>Anabaenopsis</taxon>
    </lineage>
</organism>
<evidence type="ECO:0000313" key="11">
    <source>
        <dbReference type="Proteomes" id="UP000218287"/>
    </source>
</evidence>
<proteinExistence type="predicted"/>
<dbReference type="PROSITE" id="PS50075">
    <property type="entry name" value="CARRIER"/>
    <property type="match status" value="1"/>
</dbReference>
<dbReference type="SUPFAM" id="SSF52151">
    <property type="entry name" value="FabD/lysophospholipase-like"/>
    <property type="match status" value="1"/>
</dbReference>
<dbReference type="GO" id="GO:0030170">
    <property type="term" value="F:pyridoxal phosphate binding"/>
    <property type="evidence" value="ECO:0007669"/>
    <property type="project" value="InterPro"/>
</dbReference>
<keyword evidence="6" id="KW-0443">Lipid metabolism</keyword>
<dbReference type="SUPFAM" id="SSF53474">
    <property type="entry name" value="alpha/beta-Hydrolases"/>
    <property type="match status" value="1"/>
</dbReference>
<accession>A0A1Z4GCQ6</accession>
<dbReference type="Proteomes" id="UP000218287">
    <property type="component" value="Chromosome"/>
</dbReference>
<dbReference type="GO" id="GO:0004312">
    <property type="term" value="F:fatty acid synthase activity"/>
    <property type="evidence" value="ECO:0007669"/>
    <property type="project" value="TreeGrafter"/>
</dbReference>
<dbReference type="InterPro" id="IPR016039">
    <property type="entry name" value="Thiolase-like"/>
</dbReference>
<dbReference type="InterPro" id="IPR014030">
    <property type="entry name" value="Ketoacyl_synth_N"/>
</dbReference>
<dbReference type="InterPro" id="IPR016035">
    <property type="entry name" value="Acyl_Trfase/lysoPLipase"/>
</dbReference>
<dbReference type="Pfam" id="PF00109">
    <property type="entry name" value="ketoacyl-synt"/>
    <property type="match status" value="1"/>
</dbReference>
<evidence type="ECO:0000256" key="4">
    <source>
        <dbReference type="ARBA" id="ARBA00022832"/>
    </source>
</evidence>
<dbReference type="PANTHER" id="PTHR43775:SF51">
    <property type="entry name" value="INACTIVE PHENOLPHTHIOCEROL SYNTHESIS POLYKETIDE SYNTHASE TYPE I PKS1-RELATED"/>
    <property type="match status" value="1"/>
</dbReference>
<dbReference type="PANTHER" id="PTHR43775">
    <property type="entry name" value="FATTY ACID SYNTHASE"/>
    <property type="match status" value="1"/>
</dbReference>
<dbReference type="Gene3D" id="3.30.70.3290">
    <property type="match status" value="1"/>
</dbReference>
<feature type="domain" description="Carrier" evidence="8">
    <location>
        <begin position="915"/>
        <end position="993"/>
    </location>
</feature>
<dbReference type="PROSITE" id="PS52004">
    <property type="entry name" value="KS3_2"/>
    <property type="match status" value="1"/>
</dbReference>
<gene>
    <name evidence="10" type="ORF">NIES21_11070</name>
</gene>
<keyword evidence="11" id="KW-1185">Reference proteome</keyword>
<evidence type="ECO:0000259" key="9">
    <source>
        <dbReference type="PROSITE" id="PS52004"/>
    </source>
</evidence>